<dbReference type="Pfam" id="PF08240">
    <property type="entry name" value="ADH_N"/>
    <property type="match status" value="1"/>
</dbReference>
<evidence type="ECO:0000313" key="3">
    <source>
        <dbReference type="EMBL" id="GGL15262.1"/>
    </source>
</evidence>
<dbReference type="EMBL" id="BMMH01000006">
    <property type="protein sequence ID" value="GGL15262.1"/>
    <property type="molecule type" value="Genomic_DNA"/>
</dbReference>
<dbReference type="InterPro" id="IPR036291">
    <property type="entry name" value="NAD(P)-bd_dom_sf"/>
</dbReference>
<dbReference type="GO" id="GO:0016491">
    <property type="term" value="F:oxidoreductase activity"/>
    <property type="evidence" value="ECO:0007669"/>
    <property type="project" value="InterPro"/>
</dbReference>
<sequence length="303" mass="30675">MRAVRFHEYGDPEILTVDQTAEPHAGPGEIRIRAIAAGVNPVDWKIRAGLVREFMPVELPGIIGQDAAGIVDEVGDGVTTAAVGDEVFGLAATGGTAEFVVLSAWASKPAGWSWEQAAGAGVVVETATRSLDLLGVAEDMTVLIDGAAGGVGTAAIQLALARGARVIGTAGSANHELLRSPGAMPTTYGAGLAERVAALAPEGVDAALDTVGAGSVPELITLVPAPAQVVSIADPSATEHGAHMTSGETVAAHGLAEAARLAAAGRFTIPIDSVFDLQEAADAHHRSQTGHAHGKVVIRIQNP</sequence>
<comment type="caution">
    <text evidence="3">The sequence shown here is derived from an EMBL/GenBank/DDBJ whole genome shotgun (WGS) entry which is preliminary data.</text>
</comment>
<protein>
    <submittedName>
        <fullName evidence="3">Oxidoreductase</fullName>
    </submittedName>
</protein>
<organism evidence="3 4">
    <name type="scientific">Nocardia jinanensis</name>
    <dbReference type="NCBI Taxonomy" id="382504"/>
    <lineage>
        <taxon>Bacteria</taxon>
        <taxon>Bacillati</taxon>
        <taxon>Actinomycetota</taxon>
        <taxon>Actinomycetes</taxon>
        <taxon>Mycobacteriales</taxon>
        <taxon>Nocardiaceae</taxon>
        <taxon>Nocardia</taxon>
    </lineage>
</organism>
<feature type="domain" description="Enoyl reductase (ER)" evidence="2">
    <location>
        <begin position="10"/>
        <end position="298"/>
    </location>
</feature>
<dbReference type="SUPFAM" id="SSF50129">
    <property type="entry name" value="GroES-like"/>
    <property type="match status" value="1"/>
</dbReference>
<name>A0A917VUF9_9NOCA</name>
<evidence type="ECO:0000313" key="4">
    <source>
        <dbReference type="Proteomes" id="UP000638263"/>
    </source>
</evidence>
<dbReference type="InterPro" id="IPR013154">
    <property type="entry name" value="ADH-like_N"/>
</dbReference>
<dbReference type="Proteomes" id="UP000638263">
    <property type="component" value="Unassembled WGS sequence"/>
</dbReference>
<dbReference type="SUPFAM" id="SSF51735">
    <property type="entry name" value="NAD(P)-binding Rossmann-fold domains"/>
    <property type="match status" value="1"/>
</dbReference>
<dbReference type="InterPro" id="IPR020843">
    <property type="entry name" value="ER"/>
</dbReference>
<dbReference type="SMART" id="SM00829">
    <property type="entry name" value="PKS_ER"/>
    <property type="match status" value="1"/>
</dbReference>
<dbReference type="RefSeq" id="WP_062999364.1">
    <property type="nucleotide sequence ID" value="NZ_BMMH01000006.1"/>
</dbReference>
<dbReference type="InterPro" id="IPR051603">
    <property type="entry name" value="Zinc-ADH_QOR/CCCR"/>
</dbReference>
<gene>
    <name evidence="3" type="ORF">GCM10011588_32280</name>
</gene>
<dbReference type="Gene3D" id="3.40.50.720">
    <property type="entry name" value="NAD(P)-binding Rossmann-like Domain"/>
    <property type="match status" value="1"/>
</dbReference>
<proteinExistence type="predicted"/>
<dbReference type="Pfam" id="PF13602">
    <property type="entry name" value="ADH_zinc_N_2"/>
    <property type="match status" value="1"/>
</dbReference>
<reference evidence="3" key="2">
    <citation type="submission" date="2020-09" db="EMBL/GenBank/DDBJ databases">
        <authorList>
            <person name="Sun Q."/>
            <person name="Zhou Y."/>
        </authorList>
    </citation>
    <scope>NUCLEOTIDE SEQUENCE</scope>
    <source>
        <strain evidence="3">CGMCC 4.3508</strain>
    </source>
</reference>
<keyword evidence="1" id="KW-0521">NADP</keyword>
<dbReference type="InterPro" id="IPR011032">
    <property type="entry name" value="GroES-like_sf"/>
</dbReference>
<reference evidence="3" key="1">
    <citation type="journal article" date="2014" name="Int. J. Syst. Evol. Microbiol.">
        <title>Complete genome sequence of Corynebacterium casei LMG S-19264T (=DSM 44701T), isolated from a smear-ripened cheese.</title>
        <authorList>
            <consortium name="US DOE Joint Genome Institute (JGI-PGF)"/>
            <person name="Walter F."/>
            <person name="Albersmeier A."/>
            <person name="Kalinowski J."/>
            <person name="Ruckert C."/>
        </authorList>
    </citation>
    <scope>NUCLEOTIDE SEQUENCE</scope>
    <source>
        <strain evidence="3">CGMCC 4.3508</strain>
    </source>
</reference>
<keyword evidence="4" id="KW-1185">Reference proteome</keyword>
<dbReference type="AlphaFoldDB" id="A0A917VUF9"/>
<dbReference type="CDD" id="cd05289">
    <property type="entry name" value="MDR_like_2"/>
    <property type="match status" value="1"/>
</dbReference>
<evidence type="ECO:0000256" key="1">
    <source>
        <dbReference type="ARBA" id="ARBA00022857"/>
    </source>
</evidence>
<dbReference type="PANTHER" id="PTHR44154">
    <property type="entry name" value="QUINONE OXIDOREDUCTASE"/>
    <property type="match status" value="1"/>
</dbReference>
<dbReference type="PANTHER" id="PTHR44154:SF1">
    <property type="entry name" value="QUINONE OXIDOREDUCTASE"/>
    <property type="match status" value="1"/>
</dbReference>
<evidence type="ECO:0000259" key="2">
    <source>
        <dbReference type="SMART" id="SM00829"/>
    </source>
</evidence>
<accession>A0A917VUF9</accession>
<dbReference type="Gene3D" id="3.90.180.10">
    <property type="entry name" value="Medium-chain alcohol dehydrogenases, catalytic domain"/>
    <property type="match status" value="1"/>
</dbReference>